<proteinExistence type="predicted"/>
<sequence>MYIFHLFAFMPLGTRSPVKEAMFGRRKKDNGVSKEKNDEDELLKQMMMDPVQILEDFGRDPSLMAELAALGGEEALDDTLLASLSVPATAPRKLPLGVLSPSSPGFPAEGEGEETGTETNILASDALNTRKGDRASGGEGGEEGGEDLDERLDADGVLDADLQDELRQLGWKEEGKEEGGGDGGGKEDARGSPTQAGTEAPGIVGKDASESQWPRGDEENPGGSEKGKEEPLPAPGPPSLPPSFPPSNDLEMARLQDAVRESKAKAVALKKEGKISEAVCEFRHLKTLEAELSVRETLAQVGREGDLLPSP</sequence>
<name>W7THV4_9STRA</name>
<protein>
    <submittedName>
        <fullName evidence="2">Uncharacterized protein</fullName>
    </submittedName>
</protein>
<feature type="compositionally biased region" description="Basic and acidic residues" evidence="1">
    <location>
        <begin position="164"/>
        <end position="190"/>
    </location>
</feature>
<dbReference type="AlphaFoldDB" id="W7THV4"/>
<feature type="region of interest" description="Disordered" evidence="1">
    <location>
        <begin position="93"/>
        <end position="249"/>
    </location>
</feature>
<dbReference type="EMBL" id="AZIL01003022">
    <property type="protein sequence ID" value="EWM20504.1"/>
    <property type="molecule type" value="Genomic_DNA"/>
</dbReference>
<feature type="compositionally biased region" description="Pro residues" evidence="1">
    <location>
        <begin position="232"/>
        <end position="245"/>
    </location>
</feature>
<reference evidence="2 3" key="1">
    <citation type="journal article" date="2014" name="Mol. Plant">
        <title>Chromosome Scale Genome Assembly and Transcriptome Profiling of Nannochloropsis gaditana in Nitrogen Depletion.</title>
        <authorList>
            <person name="Corteggiani Carpinelli E."/>
            <person name="Telatin A."/>
            <person name="Vitulo N."/>
            <person name="Forcato C."/>
            <person name="D'Angelo M."/>
            <person name="Schiavon R."/>
            <person name="Vezzi A."/>
            <person name="Giacometti G.M."/>
            <person name="Morosinotto T."/>
            <person name="Valle G."/>
        </authorList>
    </citation>
    <scope>NUCLEOTIDE SEQUENCE [LARGE SCALE GENOMIC DNA]</scope>
    <source>
        <strain evidence="2 3">B-31</strain>
    </source>
</reference>
<dbReference type="OrthoDB" id="198472at2759"/>
<evidence type="ECO:0000313" key="3">
    <source>
        <dbReference type="Proteomes" id="UP000019335"/>
    </source>
</evidence>
<keyword evidence="3" id="KW-1185">Reference proteome</keyword>
<accession>W7THV4</accession>
<evidence type="ECO:0000313" key="2">
    <source>
        <dbReference type="EMBL" id="EWM20504.1"/>
    </source>
</evidence>
<comment type="caution">
    <text evidence="2">The sequence shown here is derived from an EMBL/GenBank/DDBJ whole genome shotgun (WGS) entry which is preliminary data.</text>
</comment>
<dbReference type="Proteomes" id="UP000019335">
    <property type="component" value="Unassembled WGS sequence"/>
</dbReference>
<evidence type="ECO:0000256" key="1">
    <source>
        <dbReference type="SAM" id="MobiDB-lite"/>
    </source>
</evidence>
<feature type="compositionally biased region" description="Acidic residues" evidence="1">
    <location>
        <begin position="140"/>
        <end position="163"/>
    </location>
</feature>
<organism evidence="2 3">
    <name type="scientific">Nannochloropsis gaditana</name>
    <dbReference type="NCBI Taxonomy" id="72520"/>
    <lineage>
        <taxon>Eukaryota</taxon>
        <taxon>Sar</taxon>
        <taxon>Stramenopiles</taxon>
        <taxon>Ochrophyta</taxon>
        <taxon>Eustigmatophyceae</taxon>
        <taxon>Eustigmatales</taxon>
        <taxon>Monodopsidaceae</taxon>
        <taxon>Nannochloropsis</taxon>
    </lineage>
</organism>
<gene>
    <name evidence="2" type="ORF">Naga_100607g1</name>
</gene>